<dbReference type="AlphaFoldDB" id="A0A1B7NFG7"/>
<keyword evidence="1" id="KW-0472">Membrane</keyword>
<dbReference type="Proteomes" id="UP000092154">
    <property type="component" value="Unassembled WGS sequence"/>
</dbReference>
<feature type="transmembrane region" description="Helical" evidence="1">
    <location>
        <begin position="12"/>
        <end position="33"/>
    </location>
</feature>
<proteinExistence type="predicted"/>
<sequence>MSSLHVHNMSTLIVVRFLPALCALLPPMVGIILDSRSDRRILCDIELGRSGPCVNPTCTLSSCIPQKPTLSNFRMAIVGPFTLEVSRLVRLDLPLLF</sequence>
<keyword evidence="1" id="KW-0812">Transmembrane</keyword>
<accession>A0A1B7NFG7</accession>
<organism evidence="2 3">
    <name type="scientific">Rhizopogon vinicolor AM-OR11-026</name>
    <dbReference type="NCBI Taxonomy" id="1314800"/>
    <lineage>
        <taxon>Eukaryota</taxon>
        <taxon>Fungi</taxon>
        <taxon>Dikarya</taxon>
        <taxon>Basidiomycota</taxon>
        <taxon>Agaricomycotina</taxon>
        <taxon>Agaricomycetes</taxon>
        <taxon>Agaricomycetidae</taxon>
        <taxon>Boletales</taxon>
        <taxon>Suillineae</taxon>
        <taxon>Rhizopogonaceae</taxon>
        <taxon>Rhizopogon</taxon>
    </lineage>
</organism>
<name>A0A1B7NFG7_9AGAM</name>
<protein>
    <submittedName>
        <fullName evidence="2">Uncharacterized protein</fullName>
    </submittedName>
</protein>
<evidence type="ECO:0000256" key="1">
    <source>
        <dbReference type="SAM" id="Phobius"/>
    </source>
</evidence>
<keyword evidence="1" id="KW-1133">Transmembrane helix</keyword>
<dbReference type="EMBL" id="KV448134">
    <property type="protein sequence ID" value="OAX43658.1"/>
    <property type="molecule type" value="Genomic_DNA"/>
</dbReference>
<dbReference type="InParanoid" id="A0A1B7NFG7"/>
<gene>
    <name evidence="2" type="ORF">K503DRAFT_87506</name>
</gene>
<reference evidence="2 3" key="1">
    <citation type="submission" date="2016-06" db="EMBL/GenBank/DDBJ databases">
        <title>Comparative genomics of the ectomycorrhizal sister species Rhizopogon vinicolor and Rhizopogon vesiculosus (Basidiomycota: Boletales) reveals a divergence of the mating type B locus.</title>
        <authorList>
            <consortium name="DOE Joint Genome Institute"/>
            <person name="Mujic A.B."/>
            <person name="Kuo A."/>
            <person name="Tritt A."/>
            <person name="Lipzen A."/>
            <person name="Chen C."/>
            <person name="Johnson J."/>
            <person name="Sharma A."/>
            <person name="Barry K."/>
            <person name="Grigoriev I.V."/>
            <person name="Spatafora J.W."/>
        </authorList>
    </citation>
    <scope>NUCLEOTIDE SEQUENCE [LARGE SCALE GENOMIC DNA]</scope>
    <source>
        <strain evidence="2 3">AM-OR11-026</strain>
    </source>
</reference>
<evidence type="ECO:0000313" key="2">
    <source>
        <dbReference type="EMBL" id="OAX43658.1"/>
    </source>
</evidence>
<keyword evidence="3" id="KW-1185">Reference proteome</keyword>
<evidence type="ECO:0000313" key="3">
    <source>
        <dbReference type="Proteomes" id="UP000092154"/>
    </source>
</evidence>